<dbReference type="InterPro" id="IPR000182">
    <property type="entry name" value="GNAT_dom"/>
</dbReference>
<protein>
    <submittedName>
        <fullName evidence="2">GNAT family N-acetyltransferase</fullName>
    </submittedName>
</protein>
<dbReference type="Pfam" id="PF13302">
    <property type="entry name" value="Acetyltransf_3"/>
    <property type="match status" value="1"/>
</dbReference>
<feature type="domain" description="N-acetyltransferase" evidence="1">
    <location>
        <begin position="35"/>
        <end position="182"/>
    </location>
</feature>
<dbReference type="Gene3D" id="3.40.630.30">
    <property type="match status" value="1"/>
</dbReference>
<dbReference type="SUPFAM" id="SSF55729">
    <property type="entry name" value="Acyl-CoA N-acyltransferases (Nat)"/>
    <property type="match status" value="1"/>
</dbReference>
<sequence>MDDSPATQTSPAVPVTLTDEQVWPLTGLRVISGDLELRAPDDRMLLDLARLAAQGVHQPDYMPFLVPWTRGTPVQVARSVMTYQWGLRQRTTPWDWAIELAVVRDGEPLGTQGVYAKDFLVTRTAATGSWLGLRHQHGGVGTRMRLLVLHLLFEGFDARHATSSAFVDNPGSSGVSRKIGYRPNGILHQAREDGPIDSQLFVLDRADWDARPDELRLDVRIEGLGPVREQLGMV</sequence>
<evidence type="ECO:0000313" key="3">
    <source>
        <dbReference type="Proteomes" id="UP001317322"/>
    </source>
</evidence>
<accession>A0ABY5K9T1</accession>
<dbReference type="RefSeq" id="WP_227563673.1">
    <property type="nucleotide sequence ID" value="NZ_CP101989.1"/>
</dbReference>
<evidence type="ECO:0000313" key="2">
    <source>
        <dbReference type="EMBL" id="UUI65183.1"/>
    </source>
</evidence>
<dbReference type="Proteomes" id="UP001317322">
    <property type="component" value="Chromosome"/>
</dbReference>
<dbReference type="InterPro" id="IPR016181">
    <property type="entry name" value="Acyl_CoA_acyltransferase"/>
</dbReference>
<keyword evidence="3" id="KW-1185">Reference proteome</keyword>
<dbReference type="EMBL" id="CP101989">
    <property type="protein sequence ID" value="UUI65183.1"/>
    <property type="molecule type" value="Genomic_DNA"/>
</dbReference>
<evidence type="ECO:0000259" key="1">
    <source>
        <dbReference type="Pfam" id="PF13302"/>
    </source>
</evidence>
<proteinExistence type="predicted"/>
<gene>
    <name evidence="2" type="ORF">NP075_00080</name>
</gene>
<organism evidence="2 3">
    <name type="scientific">Cellulomonas wangsupingiae</name>
    <dbReference type="NCBI Taxonomy" id="2968085"/>
    <lineage>
        <taxon>Bacteria</taxon>
        <taxon>Bacillati</taxon>
        <taxon>Actinomycetota</taxon>
        <taxon>Actinomycetes</taxon>
        <taxon>Micrococcales</taxon>
        <taxon>Cellulomonadaceae</taxon>
        <taxon>Cellulomonas</taxon>
    </lineage>
</organism>
<reference evidence="2 3" key="1">
    <citation type="submission" date="2022-07" db="EMBL/GenBank/DDBJ databases">
        <title>Novel species in genus cellulomonas.</title>
        <authorList>
            <person name="Ye L."/>
        </authorList>
    </citation>
    <scope>NUCLEOTIDE SEQUENCE [LARGE SCALE GENOMIC DNA]</scope>
    <source>
        <strain evidence="3">zg-Y908</strain>
    </source>
</reference>
<name>A0ABY5K9T1_9CELL</name>